<evidence type="ECO:0000313" key="2">
    <source>
        <dbReference type="Proteomes" id="UP000001582"/>
    </source>
</evidence>
<accession>A0A4D6FS71</accession>
<organism evidence="1 2">
    <name type="scientific">Pseudomonas paraeruginosa (strain DSM 24068 / PA7)</name>
    <name type="common">Pseudomonas aeruginosa (strain PA7)</name>
    <dbReference type="NCBI Taxonomy" id="381754"/>
    <lineage>
        <taxon>Bacteria</taxon>
        <taxon>Pseudomonadati</taxon>
        <taxon>Pseudomonadota</taxon>
        <taxon>Gammaproteobacteria</taxon>
        <taxon>Pseudomonadales</taxon>
        <taxon>Pseudomonadaceae</taxon>
        <taxon>Pseudomonas</taxon>
        <taxon>Pseudomonas paraeruginosa</taxon>
    </lineage>
</organism>
<proteinExistence type="predicted"/>
<dbReference type="AlphaFoldDB" id="A0A4D6FS71"/>
<sequence>MSGHPRRALVLCANPGRLLRYGALFNHLGYYHLSLCLDRQELRASLQSGYRYDYCVHDDFRLNATDKGTLRLLARSGCVRHFVLISDMDCRERRILHEWATRHSIIIREIYDPPLDSSTMSALVGQETTSCAACEAPASKDPTYRSERHR</sequence>
<gene>
    <name evidence="1" type="ordered locus">PSPA7_6418</name>
</gene>
<dbReference type="KEGG" id="pap:PSPA7_6418"/>
<reference evidence="1 2" key="1">
    <citation type="submission" date="2007-06" db="EMBL/GenBank/DDBJ databases">
        <authorList>
            <person name="Dodson R.J."/>
            <person name="Harkins D."/>
            <person name="Paulsen I.T."/>
        </authorList>
    </citation>
    <scope>NUCLEOTIDE SEQUENCE [LARGE SCALE GENOMIC DNA]</scope>
    <source>
        <strain evidence="1 2">PA7</strain>
    </source>
</reference>
<reference evidence="1 2" key="2">
    <citation type="journal article" date="2010" name="PLoS ONE">
        <title>Complete genome sequence of the multiresistant taxonomic outlier Pseudomonas aeruginosa PA7.</title>
        <authorList>
            <person name="Roy P.H."/>
            <person name="Tetu S.G."/>
            <person name="Larouche A."/>
            <person name="Elbourne L."/>
            <person name="Tremblay S."/>
            <person name="Ren Q."/>
            <person name="Dodson R."/>
            <person name="Harkins D."/>
            <person name="Shay R."/>
            <person name="Watkins K."/>
            <person name="Mahamoud Y."/>
            <person name="Paulsen I.T."/>
        </authorList>
    </citation>
    <scope>NUCLEOTIDE SEQUENCE [LARGE SCALE GENOMIC DNA]</scope>
    <source>
        <strain evidence="1 2">PA7</strain>
    </source>
</reference>
<name>A0A4D6FS71_PSEP7</name>
<dbReference type="Proteomes" id="UP000001582">
    <property type="component" value="Chromosome"/>
</dbReference>
<protein>
    <submittedName>
        <fullName evidence="1">Uncharacterized protein</fullName>
    </submittedName>
</protein>
<dbReference type="EMBL" id="CP000744">
    <property type="protein sequence ID" value="QCB64592.1"/>
    <property type="molecule type" value="Genomic_DNA"/>
</dbReference>
<evidence type="ECO:0000313" key="1">
    <source>
        <dbReference type="EMBL" id="QCB64592.1"/>
    </source>
</evidence>